<proteinExistence type="predicted"/>
<organism evidence="1 2">
    <name type="scientific">Nocardioides simplex</name>
    <name type="common">Arthrobacter simplex</name>
    <dbReference type="NCBI Taxonomy" id="2045"/>
    <lineage>
        <taxon>Bacteria</taxon>
        <taxon>Bacillati</taxon>
        <taxon>Actinomycetota</taxon>
        <taxon>Actinomycetes</taxon>
        <taxon>Propionibacteriales</taxon>
        <taxon>Nocardioidaceae</taxon>
        <taxon>Pimelobacter</taxon>
    </lineage>
</organism>
<dbReference type="GeneID" id="96608846"/>
<reference evidence="1 2" key="1">
    <citation type="journal article" date="2015" name="Genome Announc.">
        <title>Complete Genome Sequence of Steroid-Transforming Nocardioides simplex VKM Ac-2033D.</title>
        <authorList>
            <person name="Shtratnikova V.Y."/>
            <person name="Schelkunov M.I."/>
            <person name="Pekov Y.A."/>
            <person name="Fokina V.V."/>
            <person name="Logacheva M.D."/>
            <person name="Sokolov S.L."/>
            <person name="Bragin E.Y."/>
            <person name="Ashapkin V.V."/>
            <person name="Donova M.V."/>
        </authorList>
    </citation>
    <scope>NUCLEOTIDE SEQUENCE [LARGE SCALE GENOMIC DNA]</scope>
    <source>
        <strain evidence="1 2">VKM Ac-2033D</strain>
    </source>
</reference>
<dbReference type="EMBL" id="CP009896">
    <property type="protein sequence ID" value="AIY16708.1"/>
    <property type="molecule type" value="Genomic_DNA"/>
</dbReference>
<dbReference type="Proteomes" id="UP000030300">
    <property type="component" value="Chromosome"/>
</dbReference>
<sequence>MTRRPTSTRGSSIPLVVGLAAVVLLLVAVVVDASAAQLTRQRLAALADGAALQGADLAAQGAAAYEGGIAGHDLALSRIEAERAVRAYLRDTGALRQHPGLRATVRVEGERVVVVLVAGVRLPLRVPGGPSSATVRAVGSAVVRPGSR</sequence>
<protein>
    <submittedName>
        <fullName evidence="1">Uncharacterized protein</fullName>
    </submittedName>
</protein>
<dbReference type="KEGG" id="psim:KR76_07880"/>
<evidence type="ECO:0000313" key="1">
    <source>
        <dbReference type="EMBL" id="AIY16708.1"/>
    </source>
</evidence>
<dbReference type="HOGENOM" id="CLU_148631_0_0_11"/>
<dbReference type="STRING" id="2045.KR76_07880"/>
<accession>A0A0A1DJE1</accession>
<name>A0A0A1DJE1_NOCSI</name>
<gene>
    <name evidence="1" type="ORF">KR76_07880</name>
</gene>
<dbReference type="AlphaFoldDB" id="A0A0A1DJE1"/>
<dbReference type="OrthoDB" id="3789668at2"/>
<evidence type="ECO:0000313" key="2">
    <source>
        <dbReference type="Proteomes" id="UP000030300"/>
    </source>
</evidence>
<dbReference type="eggNOG" id="ENOG50335SP">
    <property type="taxonomic scope" value="Bacteria"/>
</dbReference>
<dbReference type="RefSeq" id="WP_038677582.1">
    <property type="nucleotide sequence ID" value="NZ_BJMC01000017.1"/>
</dbReference>
<keyword evidence="2" id="KW-1185">Reference proteome</keyword>